<gene>
    <name evidence="3" type="ORF">J4G43_012055</name>
    <name evidence="2" type="ORF">J4G43_14200</name>
</gene>
<dbReference type="EMBL" id="CP086136">
    <property type="protein sequence ID" value="UEM14908.1"/>
    <property type="molecule type" value="Genomic_DNA"/>
</dbReference>
<evidence type="ECO:0000313" key="2">
    <source>
        <dbReference type="EMBL" id="MBO1862042.1"/>
    </source>
</evidence>
<dbReference type="RefSeq" id="WP_208084929.1">
    <property type="nucleotide sequence ID" value="NZ_CP086136.1"/>
</dbReference>
<evidence type="ECO:0000313" key="4">
    <source>
        <dbReference type="Proteomes" id="UP000664702"/>
    </source>
</evidence>
<protein>
    <submittedName>
        <fullName evidence="2">Uncharacterized protein</fullName>
    </submittedName>
</protein>
<proteinExistence type="predicted"/>
<evidence type="ECO:0000256" key="1">
    <source>
        <dbReference type="SAM" id="MobiDB-lite"/>
    </source>
</evidence>
<reference evidence="2" key="1">
    <citation type="submission" date="2021-03" db="EMBL/GenBank/DDBJ databases">
        <title>Whole Genome Sequence of Bradyrhizobium sp. Strain 144S4.</title>
        <authorList>
            <person name="Bromfield E.S.P."/>
            <person name="Cloutier S."/>
        </authorList>
    </citation>
    <scope>NUCLEOTIDE SEQUENCE [LARGE SCALE GENOMIC DNA]</scope>
    <source>
        <strain evidence="2">144S4</strain>
    </source>
</reference>
<dbReference type="Proteomes" id="UP000664702">
    <property type="component" value="Chromosome"/>
</dbReference>
<dbReference type="KEGG" id="bban:J4G43_012055"/>
<dbReference type="AlphaFoldDB" id="A0A939RXP6"/>
<sequence length="208" mass="22848">MLVTDKLYFTSTLIAGAGCGSDTFRAWRNRNGLFPETSGGGKWNKFSIIDIFVVSLVNDLTRSGLSAQFAVDAAMKAAPLLEVLFHVPLTKREVLWPSELISKIERKIWPGRTDYPVLNIRPPATSSGQVKVELLTSQTSAETMLRNRAISISVNLLYLSRAALAGMAIADSELEIDGKKRFRPGHAKLSSGEVRQPQSPSRRFKAGD</sequence>
<dbReference type="EMBL" id="JAGEMI010000001">
    <property type="protein sequence ID" value="MBO1862042.1"/>
    <property type="molecule type" value="Genomic_DNA"/>
</dbReference>
<feature type="region of interest" description="Disordered" evidence="1">
    <location>
        <begin position="182"/>
        <end position="208"/>
    </location>
</feature>
<accession>A0A939RXP6</accession>
<name>A0A939RXP6_9BRAD</name>
<dbReference type="PROSITE" id="PS51257">
    <property type="entry name" value="PROKAR_LIPOPROTEIN"/>
    <property type="match status" value="1"/>
</dbReference>
<evidence type="ECO:0000313" key="3">
    <source>
        <dbReference type="EMBL" id="UEM14908.1"/>
    </source>
</evidence>
<organism evidence="2">
    <name type="scientific">Bradyrhizobium barranii subsp. barranii</name>
    <dbReference type="NCBI Taxonomy" id="2823807"/>
    <lineage>
        <taxon>Bacteria</taxon>
        <taxon>Pseudomonadati</taxon>
        <taxon>Pseudomonadota</taxon>
        <taxon>Alphaproteobacteria</taxon>
        <taxon>Hyphomicrobiales</taxon>
        <taxon>Nitrobacteraceae</taxon>
        <taxon>Bradyrhizobium</taxon>
        <taxon>Bradyrhizobium barranii</taxon>
    </lineage>
</organism>
<reference evidence="3 4" key="2">
    <citation type="journal article" date="2022" name="Int. J. Syst. Evol. Microbiol.">
        <title>Strains of Bradyrhizobium barranii sp. nov. associated with legumes native to Canada are symbionts of soybeans and belong to different subspecies (subsp. barranii subsp. nov. and subsp. apii subsp. nov.) and symbiovars (sv. glycinearum and sv. septentrionale).</title>
        <authorList>
            <person name="Bromfield E.S.P."/>
            <person name="Cloutier S."/>
            <person name="Wasai-Hara S."/>
            <person name="Minamisawa K."/>
        </authorList>
    </citation>
    <scope>NUCLEOTIDE SEQUENCE [LARGE SCALE GENOMIC DNA]</scope>
    <source>
        <strain evidence="3 4">144S4</strain>
    </source>
</reference>